<keyword evidence="3" id="KW-1185">Reference proteome</keyword>
<feature type="non-terminal residue" evidence="2">
    <location>
        <position position="1"/>
    </location>
</feature>
<accession>A0A4C1SIP6</accession>
<dbReference type="AlphaFoldDB" id="A0A4C1SIP6"/>
<name>A0A4C1SIP6_EUMVA</name>
<proteinExistence type="predicted"/>
<comment type="caution">
    <text evidence="2">The sequence shown here is derived from an EMBL/GenBank/DDBJ whole genome shotgun (WGS) entry which is preliminary data.</text>
</comment>
<dbReference type="OrthoDB" id="79367at2759"/>
<organism evidence="2 3">
    <name type="scientific">Eumeta variegata</name>
    <name type="common">Bagworm moth</name>
    <name type="synonym">Eumeta japonica</name>
    <dbReference type="NCBI Taxonomy" id="151549"/>
    <lineage>
        <taxon>Eukaryota</taxon>
        <taxon>Metazoa</taxon>
        <taxon>Ecdysozoa</taxon>
        <taxon>Arthropoda</taxon>
        <taxon>Hexapoda</taxon>
        <taxon>Insecta</taxon>
        <taxon>Pterygota</taxon>
        <taxon>Neoptera</taxon>
        <taxon>Endopterygota</taxon>
        <taxon>Lepidoptera</taxon>
        <taxon>Glossata</taxon>
        <taxon>Ditrysia</taxon>
        <taxon>Tineoidea</taxon>
        <taxon>Psychidae</taxon>
        <taxon>Oiketicinae</taxon>
        <taxon>Eumeta</taxon>
    </lineage>
</organism>
<feature type="region of interest" description="Disordered" evidence="1">
    <location>
        <begin position="122"/>
        <end position="165"/>
    </location>
</feature>
<evidence type="ECO:0000313" key="2">
    <source>
        <dbReference type="EMBL" id="GBP01756.1"/>
    </source>
</evidence>
<gene>
    <name evidence="2" type="ORF">EVAR_71889_1</name>
</gene>
<dbReference type="EMBL" id="BGZK01006997">
    <property type="protein sequence ID" value="GBP01756.1"/>
    <property type="molecule type" value="Genomic_DNA"/>
</dbReference>
<dbReference type="Proteomes" id="UP000299102">
    <property type="component" value="Unassembled WGS sequence"/>
</dbReference>
<sequence length="242" mass="26550">YDTAAARSTTYRWAANLPGYPVNSQWRHPLEHHQECWDLHMGMPMSVCICPAKYGASHAMMMPNFGELLAAPPHILLLVERLVHILAIISTTPEDFHFHTFHCGSGAGSRWVCGTAAGTDDDAAEGGRWRENGGPMQSGGPHNFSDGGPRNAGGPPHRPDFVNDFDKRGSEAVAAQISMEAVMISSQYAKSFQSTNQLDANAYHHQTHSIKEEDQAADHQCLCEAVMVAWRPPKQGPVLFSF</sequence>
<reference evidence="2 3" key="1">
    <citation type="journal article" date="2019" name="Commun. Biol.">
        <title>The bagworm genome reveals a unique fibroin gene that provides high tensile strength.</title>
        <authorList>
            <person name="Kono N."/>
            <person name="Nakamura H."/>
            <person name="Ohtoshi R."/>
            <person name="Tomita M."/>
            <person name="Numata K."/>
            <person name="Arakawa K."/>
        </authorList>
    </citation>
    <scope>NUCLEOTIDE SEQUENCE [LARGE SCALE GENOMIC DNA]</scope>
</reference>
<protein>
    <submittedName>
        <fullName evidence="2">Uncharacterized protein</fullName>
    </submittedName>
</protein>
<evidence type="ECO:0000313" key="3">
    <source>
        <dbReference type="Proteomes" id="UP000299102"/>
    </source>
</evidence>
<feature type="non-terminal residue" evidence="2">
    <location>
        <position position="242"/>
    </location>
</feature>
<evidence type="ECO:0000256" key="1">
    <source>
        <dbReference type="SAM" id="MobiDB-lite"/>
    </source>
</evidence>